<feature type="signal peptide" evidence="7">
    <location>
        <begin position="1"/>
        <end position="17"/>
    </location>
</feature>
<feature type="chain" id="PRO_5008057461" evidence="7">
    <location>
        <begin position="18"/>
        <end position="635"/>
    </location>
</feature>
<dbReference type="PRINTS" id="PR00463">
    <property type="entry name" value="EP450I"/>
</dbReference>
<keyword evidence="4 6" id="KW-0408">Iron</keyword>
<evidence type="ECO:0000256" key="6">
    <source>
        <dbReference type="PIRSR" id="PIRSR602401-1"/>
    </source>
</evidence>
<dbReference type="SUPFAM" id="SSF53098">
    <property type="entry name" value="Ribonuclease H-like"/>
    <property type="match status" value="1"/>
</dbReference>
<keyword evidence="7" id="KW-0732">Signal</keyword>
<feature type="domain" description="HAT C-terminal dimerisation" evidence="8">
    <location>
        <begin position="542"/>
        <end position="609"/>
    </location>
</feature>
<dbReference type="AlphaFoldDB" id="A0A177BY28"/>
<dbReference type="InterPro" id="IPR012337">
    <property type="entry name" value="RNaseH-like_sf"/>
</dbReference>
<dbReference type="Pfam" id="PF00067">
    <property type="entry name" value="p450"/>
    <property type="match status" value="1"/>
</dbReference>
<dbReference type="GeneID" id="28768760"/>
<evidence type="ECO:0000259" key="8">
    <source>
        <dbReference type="Pfam" id="PF05699"/>
    </source>
</evidence>
<dbReference type="Proteomes" id="UP000077069">
    <property type="component" value="Unassembled WGS sequence"/>
</dbReference>
<accession>A0A177BY28</accession>
<dbReference type="CDD" id="cd11065">
    <property type="entry name" value="CYP64-like"/>
    <property type="match status" value="1"/>
</dbReference>
<protein>
    <submittedName>
        <fullName evidence="9">Cytochrome P450</fullName>
    </submittedName>
</protein>
<dbReference type="Pfam" id="PF05699">
    <property type="entry name" value="Dimer_Tnp_hAT"/>
    <property type="match status" value="1"/>
</dbReference>
<keyword evidence="10" id="KW-1185">Reference proteome</keyword>
<evidence type="ECO:0000256" key="2">
    <source>
        <dbReference type="ARBA" id="ARBA00022723"/>
    </source>
</evidence>
<dbReference type="InterPro" id="IPR002401">
    <property type="entry name" value="Cyt_P450_E_grp-I"/>
</dbReference>
<feature type="binding site" description="axial binding residue" evidence="6">
    <location>
        <position position="457"/>
    </location>
    <ligand>
        <name>heme</name>
        <dbReference type="ChEBI" id="CHEBI:30413"/>
    </ligand>
    <ligandPart>
        <name>Fe</name>
        <dbReference type="ChEBI" id="CHEBI:18248"/>
    </ligandPart>
</feature>
<dbReference type="InterPro" id="IPR001128">
    <property type="entry name" value="Cyt_P450"/>
</dbReference>
<dbReference type="InterPro" id="IPR050364">
    <property type="entry name" value="Cytochrome_P450_fung"/>
</dbReference>
<keyword evidence="6" id="KW-0349">Heme</keyword>
<evidence type="ECO:0000256" key="7">
    <source>
        <dbReference type="SAM" id="SignalP"/>
    </source>
</evidence>
<gene>
    <name evidence="9" type="ORF">CC84DRAFT_1263985</name>
</gene>
<evidence type="ECO:0000313" key="9">
    <source>
        <dbReference type="EMBL" id="OAF99601.1"/>
    </source>
</evidence>
<evidence type="ECO:0000256" key="3">
    <source>
        <dbReference type="ARBA" id="ARBA00023002"/>
    </source>
</evidence>
<dbReference type="GO" id="GO:0016705">
    <property type="term" value="F:oxidoreductase activity, acting on paired donors, with incorporation or reduction of molecular oxygen"/>
    <property type="evidence" value="ECO:0007669"/>
    <property type="project" value="InterPro"/>
</dbReference>
<dbReference type="STRING" id="1460663.A0A177BY28"/>
<dbReference type="SUPFAM" id="SSF48264">
    <property type="entry name" value="Cytochrome P450"/>
    <property type="match status" value="1"/>
</dbReference>
<dbReference type="PANTHER" id="PTHR46300">
    <property type="entry name" value="P450, PUTATIVE (EUROFUNG)-RELATED-RELATED"/>
    <property type="match status" value="1"/>
</dbReference>
<dbReference type="PANTHER" id="PTHR46300:SF2">
    <property type="entry name" value="CYTOCHROME P450 MONOOXYGENASE ALNH-RELATED"/>
    <property type="match status" value="1"/>
</dbReference>
<keyword evidence="5" id="KW-0503">Monooxygenase</keyword>
<name>A0A177BY28_9PLEO</name>
<evidence type="ECO:0000313" key="10">
    <source>
        <dbReference type="Proteomes" id="UP000077069"/>
    </source>
</evidence>
<evidence type="ECO:0000256" key="1">
    <source>
        <dbReference type="ARBA" id="ARBA00010617"/>
    </source>
</evidence>
<evidence type="ECO:0000256" key="4">
    <source>
        <dbReference type="ARBA" id="ARBA00023004"/>
    </source>
</evidence>
<dbReference type="GO" id="GO:0046983">
    <property type="term" value="F:protein dimerization activity"/>
    <property type="evidence" value="ECO:0007669"/>
    <property type="project" value="InterPro"/>
</dbReference>
<dbReference type="EMBL" id="KV441561">
    <property type="protein sequence ID" value="OAF99601.1"/>
    <property type="molecule type" value="Genomic_DNA"/>
</dbReference>
<comment type="similarity">
    <text evidence="1">Belongs to the cytochrome P450 family.</text>
</comment>
<sequence length="635" mass="71690">MAFTGFFLVFAFLAVLAFMIPIGRRSKSLPPGPPTLPLIGNLHQIPKTGAHYKFTEWSRTYGGIFSLKLGPATAVVITDRRLVKEMLDKKGNIYSARPQSYVANDLITGGDHLLVMQYGAKWRFFRRLVQNYFNETRCQQEHVALVEAEAVQMMHDLMTEPKDLMLHPKRFSNSIIMSLVFGIRTPSVHTEHMLQLYDVMEKWSAVMETGATPPVDIFGFLKLVPESLFGNWRKRSLDVNKMMVALYAGIVGRVRKRRAAGHRTASMLDNVLDTMAAPEMGNDNGLKLNENELNFLGGVLMEGGSDTSASILLAFLQAMIRYPHVQQRAQAEIDALLGAEKASLERSPRWEDYAQLPYIAQIVKETMRWRPVTPLAFPHATNADDIVDAYTIPKGTTVLLNVWGLHHDQTYTSEPLSPFDFDPDRYAGRTAPAPTFAASKDYETRDHYGYGAGRRLCPGIHLAERNLFVGMAKLLWAFELSEKAGADAVDIDPQTGYSEGFLHCKKAHKRQKHTSQLDEYFDNLYDDGLTSSASPDMYKLMQDPHRWWVDVGQKRYPVVYKMAMDHHSVPATSCDCEQCFSSARRTITYDRNQLSPAVVEALQLQKIWLTRDAVSSHLTALSNQFPDLNTNLFPN</sequence>
<evidence type="ECO:0000256" key="5">
    <source>
        <dbReference type="ARBA" id="ARBA00023033"/>
    </source>
</evidence>
<dbReference type="Gene3D" id="1.10.630.10">
    <property type="entry name" value="Cytochrome P450"/>
    <property type="match status" value="1"/>
</dbReference>
<reference evidence="9 10" key="1">
    <citation type="submission" date="2016-05" db="EMBL/GenBank/DDBJ databases">
        <title>Comparative analysis of secretome profiles of manganese(II)-oxidizing ascomycete fungi.</title>
        <authorList>
            <consortium name="DOE Joint Genome Institute"/>
            <person name="Zeiner C.A."/>
            <person name="Purvine S.O."/>
            <person name="Zink E.M."/>
            <person name="Wu S."/>
            <person name="Pasa-Tolic L."/>
            <person name="Chaput D.L."/>
            <person name="Haridas S."/>
            <person name="Grigoriev I.V."/>
            <person name="Santelli C.M."/>
            <person name="Hansel C.M."/>
        </authorList>
    </citation>
    <scope>NUCLEOTIDE SEQUENCE [LARGE SCALE GENOMIC DNA]</scope>
    <source>
        <strain evidence="9 10">AP3s5-JAC2a</strain>
    </source>
</reference>
<dbReference type="InParanoid" id="A0A177BY28"/>
<dbReference type="RefSeq" id="XP_018029967.1">
    <property type="nucleotide sequence ID" value="XM_018185274.1"/>
</dbReference>
<keyword evidence="3" id="KW-0560">Oxidoreductase</keyword>
<dbReference type="InterPro" id="IPR036396">
    <property type="entry name" value="Cyt_P450_sf"/>
</dbReference>
<dbReference type="InterPro" id="IPR008906">
    <property type="entry name" value="HATC_C_dom"/>
</dbReference>
<proteinExistence type="inferred from homology"/>
<dbReference type="OrthoDB" id="1103324at2759"/>
<keyword evidence="2 6" id="KW-0479">Metal-binding</keyword>
<comment type="cofactor">
    <cofactor evidence="6">
        <name>heme</name>
        <dbReference type="ChEBI" id="CHEBI:30413"/>
    </cofactor>
</comment>
<organism evidence="9 10">
    <name type="scientific">Paraphaeosphaeria sporulosa</name>
    <dbReference type="NCBI Taxonomy" id="1460663"/>
    <lineage>
        <taxon>Eukaryota</taxon>
        <taxon>Fungi</taxon>
        <taxon>Dikarya</taxon>
        <taxon>Ascomycota</taxon>
        <taxon>Pezizomycotina</taxon>
        <taxon>Dothideomycetes</taxon>
        <taxon>Pleosporomycetidae</taxon>
        <taxon>Pleosporales</taxon>
        <taxon>Massarineae</taxon>
        <taxon>Didymosphaeriaceae</taxon>
        <taxon>Paraphaeosphaeria</taxon>
    </lineage>
</organism>
<dbReference type="GO" id="GO:0004497">
    <property type="term" value="F:monooxygenase activity"/>
    <property type="evidence" value="ECO:0007669"/>
    <property type="project" value="UniProtKB-KW"/>
</dbReference>
<dbReference type="GO" id="GO:0005506">
    <property type="term" value="F:iron ion binding"/>
    <property type="evidence" value="ECO:0007669"/>
    <property type="project" value="InterPro"/>
</dbReference>
<dbReference type="GO" id="GO:0020037">
    <property type="term" value="F:heme binding"/>
    <property type="evidence" value="ECO:0007669"/>
    <property type="project" value="InterPro"/>
</dbReference>